<dbReference type="PANTHER" id="PTHR46124">
    <property type="entry name" value="D-AMINOACYL-TRNA DEACYLASE"/>
    <property type="match status" value="1"/>
</dbReference>
<sequence length="259" mass="29096">MRLFDTHCHLMDGQFSDDLDKVIARAREEGVDRVVIPAVDLLTAHAAIRIAEAHEGIYAAVGIHPESAADVKSEVYDEIERLAKHEKVVAIGEIGLDYYWDHAPRPVQQEVMERQIEIAKRVGLPIIVHNRESTEDVITLIANAQVGTSVGGVMHCFNEREEVLVRCLDLGMYISFAGPITFKKSDDLRALAAKVPPDRLLVETDSPYLSPHPFRGKRNEPARVKLVADTVAYARGESIQTCAKQTWENAHRLFWKVKR</sequence>
<feature type="binding site" evidence="3">
    <location>
        <position position="205"/>
    </location>
    <ligand>
        <name>a divalent metal cation</name>
        <dbReference type="ChEBI" id="CHEBI:60240"/>
        <label>1</label>
    </ligand>
</feature>
<dbReference type="InterPro" id="IPR001130">
    <property type="entry name" value="TatD-like"/>
</dbReference>
<evidence type="ECO:0000313" key="5">
    <source>
        <dbReference type="Proteomes" id="UP000182589"/>
    </source>
</evidence>
<dbReference type="PIRSF" id="PIRSF005902">
    <property type="entry name" value="DNase_TatD"/>
    <property type="match status" value="1"/>
</dbReference>
<dbReference type="GO" id="GO:0004536">
    <property type="term" value="F:DNA nuclease activity"/>
    <property type="evidence" value="ECO:0007669"/>
    <property type="project" value="InterPro"/>
</dbReference>
<feature type="binding site" evidence="3">
    <location>
        <position position="9"/>
    </location>
    <ligand>
        <name>a divalent metal cation</name>
        <dbReference type="ChEBI" id="CHEBI:60240"/>
        <label>1</label>
    </ligand>
</feature>
<dbReference type="SUPFAM" id="SSF51556">
    <property type="entry name" value="Metallo-dependent hydrolases"/>
    <property type="match status" value="1"/>
</dbReference>
<evidence type="ECO:0000256" key="2">
    <source>
        <dbReference type="ARBA" id="ARBA00022801"/>
    </source>
</evidence>
<dbReference type="CDD" id="cd01310">
    <property type="entry name" value="TatD_DNAse"/>
    <property type="match status" value="1"/>
</dbReference>
<dbReference type="GO" id="GO:0016788">
    <property type="term" value="F:hydrolase activity, acting on ester bonds"/>
    <property type="evidence" value="ECO:0007669"/>
    <property type="project" value="InterPro"/>
</dbReference>
<feature type="binding site" evidence="3">
    <location>
        <position position="129"/>
    </location>
    <ligand>
        <name>a divalent metal cation</name>
        <dbReference type="ChEBI" id="CHEBI:60240"/>
        <label>2</label>
    </ligand>
</feature>
<dbReference type="Proteomes" id="UP000182589">
    <property type="component" value="Unassembled WGS sequence"/>
</dbReference>
<dbReference type="Pfam" id="PF01026">
    <property type="entry name" value="TatD_DNase"/>
    <property type="match status" value="1"/>
</dbReference>
<dbReference type="InterPro" id="IPR032466">
    <property type="entry name" value="Metal_Hydrolase"/>
</dbReference>
<evidence type="ECO:0000313" key="4">
    <source>
        <dbReference type="EMBL" id="SDW45694.1"/>
    </source>
</evidence>
<dbReference type="InterPro" id="IPR015991">
    <property type="entry name" value="TatD/YcfH-like"/>
</dbReference>
<evidence type="ECO:0000256" key="1">
    <source>
        <dbReference type="ARBA" id="ARBA00022723"/>
    </source>
</evidence>
<evidence type="ECO:0000256" key="3">
    <source>
        <dbReference type="PIRSR" id="PIRSR005902-1"/>
    </source>
</evidence>
<dbReference type="RefSeq" id="WP_040288442.1">
    <property type="nucleotide sequence ID" value="NZ_FNOJ01000006.1"/>
</dbReference>
<name>A0A1H2TQX7_9BACL</name>
<protein>
    <submittedName>
        <fullName evidence="4">TatD DNase family protein</fullName>
    </submittedName>
</protein>
<feature type="binding site" evidence="3">
    <location>
        <position position="93"/>
    </location>
    <ligand>
        <name>a divalent metal cation</name>
        <dbReference type="ChEBI" id="CHEBI:60240"/>
        <label>1</label>
    </ligand>
</feature>
<dbReference type="STRING" id="89784.SAMN04489725_10655"/>
<organism evidence="4 5">
    <name type="scientific">Alicyclobacillus hesperidum</name>
    <dbReference type="NCBI Taxonomy" id="89784"/>
    <lineage>
        <taxon>Bacteria</taxon>
        <taxon>Bacillati</taxon>
        <taxon>Bacillota</taxon>
        <taxon>Bacilli</taxon>
        <taxon>Bacillales</taxon>
        <taxon>Alicyclobacillaceae</taxon>
        <taxon>Alicyclobacillus</taxon>
    </lineage>
</organism>
<proteinExistence type="predicted"/>
<dbReference type="InterPro" id="IPR018228">
    <property type="entry name" value="DNase_TatD-rel_CS"/>
</dbReference>
<accession>A0A1H2TQX7</accession>
<dbReference type="EMBL" id="FNOJ01000006">
    <property type="protein sequence ID" value="SDW45694.1"/>
    <property type="molecule type" value="Genomic_DNA"/>
</dbReference>
<keyword evidence="2" id="KW-0378">Hydrolase</keyword>
<dbReference type="FunFam" id="3.20.20.140:FF:000005">
    <property type="entry name" value="TatD family hydrolase"/>
    <property type="match status" value="1"/>
</dbReference>
<dbReference type="Gene3D" id="3.20.20.140">
    <property type="entry name" value="Metal-dependent hydrolases"/>
    <property type="match status" value="1"/>
</dbReference>
<dbReference type="GO" id="GO:0046872">
    <property type="term" value="F:metal ion binding"/>
    <property type="evidence" value="ECO:0007669"/>
    <property type="project" value="UniProtKB-KW"/>
</dbReference>
<dbReference type="AlphaFoldDB" id="A0A1H2TQX7"/>
<dbReference type="PANTHER" id="PTHR46124:SF2">
    <property type="entry name" value="D-AMINOACYL-TRNA DEACYLASE"/>
    <property type="match status" value="1"/>
</dbReference>
<gene>
    <name evidence="4" type="ORF">SAMN04489725_10655</name>
</gene>
<feature type="binding site" evidence="3">
    <location>
        <position position="155"/>
    </location>
    <ligand>
        <name>a divalent metal cation</name>
        <dbReference type="ChEBI" id="CHEBI:60240"/>
        <label>2</label>
    </ligand>
</feature>
<reference evidence="5" key="1">
    <citation type="submission" date="2016-10" db="EMBL/GenBank/DDBJ databases">
        <authorList>
            <person name="Varghese N."/>
        </authorList>
    </citation>
    <scope>NUCLEOTIDE SEQUENCE [LARGE SCALE GENOMIC DNA]</scope>
    <source>
        <strain evidence="5">DSM 12489</strain>
    </source>
</reference>
<dbReference type="PROSITE" id="PS01091">
    <property type="entry name" value="TATD_3"/>
    <property type="match status" value="1"/>
</dbReference>
<dbReference type="GO" id="GO:0005829">
    <property type="term" value="C:cytosol"/>
    <property type="evidence" value="ECO:0007669"/>
    <property type="project" value="TreeGrafter"/>
</dbReference>
<keyword evidence="5" id="KW-1185">Reference proteome</keyword>
<dbReference type="NCBIfam" id="TIGR00010">
    <property type="entry name" value="YchF/TatD family DNA exonuclease"/>
    <property type="match status" value="1"/>
</dbReference>
<keyword evidence="1 3" id="KW-0479">Metal-binding</keyword>
<feature type="binding site" evidence="3">
    <location>
        <position position="7"/>
    </location>
    <ligand>
        <name>a divalent metal cation</name>
        <dbReference type="ChEBI" id="CHEBI:60240"/>
        <label>1</label>
    </ligand>
</feature>